<feature type="compositionally biased region" description="Basic and acidic residues" evidence="1">
    <location>
        <begin position="100"/>
        <end position="110"/>
    </location>
</feature>
<proteinExistence type="predicted"/>
<reference evidence="2 3" key="1">
    <citation type="submission" date="2018-02" db="EMBL/GenBank/DDBJ databases">
        <title>The genomes of Aspergillus section Nigri reveals drivers in fungal speciation.</title>
        <authorList>
            <consortium name="DOE Joint Genome Institute"/>
            <person name="Vesth T.C."/>
            <person name="Nybo J."/>
            <person name="Theobald S."/>
            <person name="Brandl J."/>
            <person name="Frisvad J.C."/>
            <person name="Nielsen K.F."/>
            <person name="Lyhne E.K."/>
            <person name="Kogle M.E."/>
            <person name="Kuo A."/>
            <person name="Riley R."/>
            <person name="Clum A."/>
            <person name="Nolan M."/>
            <person name="Lipzen A."/>
            <person name="Salamov A."/>
            <person name="Henrissat B."/>
            <person name="Wiebenga A."/>
            <person name="De vries R.P."/>
            <person name="Grigoriev I.V."/>
            <person name="Mortensen U.H."/>
            <person name="Andersen M.R."/>
            <person name="Baker S.E."/>
        </authorList>
    </citation>
    <scope>NUCLEOTIDE SEQUENCE [LARGE SCALE GENOMIC DNA]</scope>
    <source>
        <strain evidence="2 3">CBS 112811</strain>
    </source>
</reference>
<dbReference type="GeneID" id="37159874"/>
<dbReference type="PANTHER" id="PTHR35391">
    <property type="entry name" value="C2H2-TYPE DOMAIN-CONTAINING PROTEIN-RELATED"/>
    <property type="match status" value="1"/>
</dbReference>
<feature type="region of interest" description="Disordered" evidence="1">
    <location>
        <begin position="785"/>
        <end position="814"/>
    </location>
</feature>
<name>A0A8G1QSM1_9EURO</name>
<dbReference type="RefSeq" id="XP_025511035.1">
    <property type="nucleotide sequence ID" value="XM_025656472.1"/>
</dbReference>
<dbReference type="CDD" id="cd00303">
    <property type="entry name" value="retropepsin_like"/>
    <property type="match status" value="1"/>
</dbReference>
<dbReference type="Proteomes" id="UP000249526">
    <property type="component" value="Unassembled WGS sequence"/>
</dbReference>
<evidence type="ECO:0000313" key="3">
    <source>
        <dbReference type="Proteomes" id="UP000249526"/>
    </source>
</evidence>
<feature type="compositionally biased region" description="Basic and acidic residues" evidence="1">
    <location>
        <begin position="589"/>
        <end position="629"/>
    </location>
</feature>
<protein>
    <recommendedName>
        <fullName evidence="4">C2H2-type domain-containing protein</fullName>
    </recommendedName>
</protein>
<dbReference type="EMBL" id="KZ825079">
    <property type="protein sequence ID" value="RAH53113.1"/>
    <property type="molecule type" value="Genomic_DNA"/>
</dbReference>
<dbReference type="PANTHER" id="PTHR35391:SF7">
    <property type="entry name" value="C2H2-TYPE DOMAIN-CONTAINING PROTEIN"/>
    <property type="match status" value="1"/>
</dbReference>
<evidence type="ECO:0000313" key="2">
    <source>
        <dbReference type="EMBL" id="RAH53113.1"/>
    </source>
</evidence>
<dbReference type="AlphaFoldDB" id="A0A8G1QSM1"/>
<evidence type="ECO:0008006" key="4">
    <source>
        <dbReference type="Google" id="ProtNLM"/>
    </source>
</evidence>
<sequence length="814" mass="93261">MEQGIKEAAQQCVDLFTQCLENPPLMENEWAENRLADMNLWISGTGACARGRASLDSRLASRPEAHDVIVNLLRLLSTMIDECLKRSKAQDLSHIFHNEEDPTFSEHEGQGRSFSPWSDDSSSDEQSTDRHESRNPSGNLLYESMYDIESMMDQLSRVAVAIRRSGRRSRLQKADQLFNASEYQELEGHLVGMLLCQLNGRIQARDPSQLDEVQLRLVHCNLKRRNRFLYSQRHAMGLNAGYVRRTPVPKPAGSAQKEIPQEKPSWESSNNSPMHANNTVITGTSASRLSDGFQLPQPGHTLHQIDHAKSVTLSAVSNTALEVDYPRPPQLKDDARLFRCPCCCEALPAQMTDEIRWSRKHIEDDLSPYTCVLASCDQPYVLFNTKDSWRQHMLKDHSSMTYWTCFACGDGSQFSNREAFVQHTESFHAATVPLAHIPVLVELSKKTIPSEIRHCPLCNWPEDDEVEVEKDALFNRITKEVHSFSLRALPWADDNGQESIENIHNSSEKVYDWLSKNNIQKEPSIERPPCKERSLYDDYFQQNSYFACSSEVSSSFELNSDRSRQMELDKLRKADQIKSQGQKGGAYAKSERHSRTPSTHGDDGERVEEPKKPMESRKIELREEHHDTRQTSSEPSTIICPQNLKDCWSEHAYFWGPSPDSRTEVDVLFDINVTANFMSLRAAQELEIPFQSIPAKVLAPLPFDAGNQTSLMTEFQVEVNWRFAWHDAVYTSKFFVVDTEMYNVVIGRDDDSKLELNDLRRRKSEEETSEEETVYIMIKRPLKREVKQEDVPVRPDNRRSLGARLRSLFERKPG</sequence>
<accession>A0A8G1QSM1</accession>
<feature type="compositionally biased region" description="Basic and acidic residues" evidence="1">
    <location>
        <begin position="785"/>
        <end position="799"/>
    </location>
</feature>
<keyword evidence="3" id="KW-1185">Reference proteome</keyword>
<organism evidence="2 3">
    <name type="scientific">Aspergillus piperis CBS 112811</name>
    <dbReference type="NCBI Taxonomy" id="1448313"/>
    <lineage>
        <taxon>Eukaryota</taxon>
        <taxon>Fungi</taxon>
        <taxon>Dikarya</taxon>
        <taxon>Ascomycota</taxon>
        <taxon>Pezizomycotina</taxon>
        <taxon>Eurotiomycetes</taxon>
        <taxon>Eurotiomycetidae</taxon>
        <taxon>Eurotiales</taxon>
        <taxon>Aspergillaceae</taxon>
        <taxon>Aspergillus</taxon>
        <taxon>Aspergillus subgen. Circumdati</taxon>
    </lineage>
</organism>
<feature type="region of interest" description="Disordered" evidence="1">
    <location>
        <begin position="571"/>
        <end position="636"/>
    </location>
</feature>
<gene>
    <name evidence="2" type="ORF">BO85DRAFT_382589</name>
</gene>
<feature type="region of interest" description="Disordered" evidence="1">
    <location>
        <begin position="100"/>
        <end position="139"/>
    </location>
</feature>
<evidence type="ECO:0000256" key="1">
    <source>
        <dbReference type="SAM" id="MobiDB-lite"/>
    </source>
</evidence>
<feature type="region of interest" description="Disordered" evidence="1">
    <location>
        <begin position="248"/>
        <end position="273"/>
    </location>
</feature>